<name>U6LW35_EIMMA</name>
<feature type="domain" description="AB hydrolase-1" evidence="2">
    <location>
        <begin position="43"/>
        <end position="143"/>
    </location>
</feature>
<dbReference type="VEuPathDB" id="ToxoDB:EMWEY_00002080"/>
<gene>
    <name evidence="3" type="ORF">EMWEY_00002080</name>
</gene>
<dbReference type="InterPro" id="IPR000073">
    <property type="entry name" value="AB_hydrolase_1"/>
</dbReference>
<dbReference type="GeneID" id="25334194"/>
<evidence type="ECO:0000256" key="1">
    <source>
        <dbReference type="SAM" id="MobiDB-lite"/>
    </source>
</evidence>
<dbReference type="PANTHER" id="PTHR42103">
    <property type="entry name" value="ALPHA/BETA-HYDROLASES SUPERFAMILY PROTEIN"/>
    <property type="match status" value="1"/>
</dbReference>
<dbReference type="Gene3D" id="3.40.50.1820">
    <property type="entry name" value="alpha/beta hydrolase"/>
    <property type="match status" value="1"/>
</dbReference>
<evidence type="ECO:0000313" key="4">
    <source>
        <dbReference type="Proteomes" id="UP000030763"/>
    </source>
</evidence>
<dbReference type="PANTHER" id="PTHR42103:SF2">
    <property type="entry name" value="AB HYDROLASE-1 DOMAIN-CONTAINING PROTEIN"/>
    <property type="match status" value="1"/>
</dbReference>
<sequence>MLSSNPSQDSPPQKFTREESSSSSDSQRSPNALNHVAGHNPMVVFVHQYSIMGGSSSLMFGMATLLAQRGIPAVTFDMRGVNRSTGWKTLTGHRETEDVVVVCSWCVRNFEAKNIVIVGSSAGAPIGGSAVEQLPEIRGYVGIGYVFGFAASLLFRGHYKKILQSSKPKLFIHGDEDGFTSTATFTSYFNSAEDPKEKRIIPKVGHFEMEGPAYDAFMAAEIVKFIDKYLQAAVQATSAAMPAAGSVDSN</sequence>
<proteinExistence type="predicted"/>
<dbReference type="InterPro" id="IPR029058">
    <property type="entry name" value="AB_hydrolase_fold"/>
</dbReference>
<dbReference type="AlphaFoldDB" id="U6LW35"/>
<accession>U6LW35</accession>
<dbReference type="Proteomes" id="UP000030763">
    <property type="component" value="Unassembled WGS sequence"/>
</dbReference>
<reference evidence="3" key="2">
    <citation type="submission" date="2013-10" db="EMBL/GenBank/DDBJ databases">
        <authorList>
            <person name="Aslett M."/>
        </authorList>
    </citation>
    <scope>NUCLEOTIDE SEQUENCE [LARGE SCALE GENOMIC DNA]</scope>
    <source>
        <strain evidence="3">Weybridge</strain>
    </source>
</reference>
<organism evidence="3 4">
    <name type="scientific">Eimeria maxima</name>
    <name type="common">Coccidian parasite</name>
    <dbReference type="NCBI Taxonomy" id="5804"/>
    <lineage>
        <taxon>Eukaryota</taxon>
        <taxon>Sar</taxon>
        <taxon>Alveolata</taxon>
        <taxon>Apicomplexa</taxon>
        <taxon>Conoidasida</taxon>
        <taxon>Coccidia</taxon>
        <taxon>Eucoccidiorida</taxon>
        <taxon>Eimeriorina</taxon>
        <taxon>Eimeriidae</taxon>
        <taxon>Eimeria</taxon>
    </lineage>
</organism>
<dbReference type="EMBL" id="HG718749">
    <property type="protein sequence ID" value="CDJ55971.1"/>
    <property type="molecule type" value="Genomic_DNA"/>
</dbReference>
<dbReference type="OMA" id="QVTDIIC"/>
<dbReference type="Pfam" id="PF00561">
    <property type="entry name" value="Abhydrolase_1"/>
    <property type="match status" value="1"/>
</dbReference>
<dbReference type="OrthoDB" id="10260961at2759"/>
<feature type="compositionally biased region" description="Polar residues" evidence="1">
    <location>
        <begin position="1"/>
        <end position="13"/>
    </location>
</feature>
<keyword evidence="4" id="KW-1185">Reference proteome</keyword>
<reference evidence="3" key="1">
    <citation type="submission" date="2013-10" db="EMBL/GenBank/DDBJ databases">
        <title>Genomic analysis of the causative agents of coccidiosis in chickens.</title>
        <authorList>
            <person name="Reid A.J."/>
            <person name="Blake D."/>
            <person name="Billington K."/>
            <person name="Browne H."/>
            <person name="Dunn M."/>
            <person name="Hung S."/>
            <person name="Kawahara F."/>
            <person name="Miranda-Saavedra D."/>
            <person name="Mourier T."/>
            <person name="Nagra H."/>
            <person name="Otto T.D."/>
            <person name="Rawlings N."/>
            <person name="Sanchez A."/>
            <person name="Sanders M."/>
            <person name="Subramaniam C."/>
            <person name="Tay Y."/>
            <person name="Dear P."/>
            <person name="Doerig C."/>
            <person name="Gruber A."/>
            <person name="Parkinson J."/>
            <person name="Shirley M."/>
            <person name="Wan K.L."/>
            <person name="Berriman M."/>
            <person name="Tomley F."/>
            <person name="Pain A."/>
        </authorList>
    </citation>
    <scope>NUCLEOTIDE SEQUENCE [LARGE SCALE GENOMIC DNA]</scope>
    <source>
        <strain evidence="3">Weybridge</strain>
    </source>
</reference>
<evidence type="ECO:0000259" key="2">
    <source>
        <dbReference type="Pfam" id="PF00561"/>
    </source>
</evidence>
<feature type="region of interest" description="Disordered" evidence="1">
    <location>
        <begin position="1"/>
        <end position="33"/>
    </location>
</feature>
<evidence type="ECO:0000313" key="3">
    <source>
        <dbReference type="EMBL" id="CDJ55971.1"/>
    </source>
</evidence>
<dbReference type="SUPFAM" id="SSF53474">
    <property type="entry name" value="alpha/beta-Hydrolases"/>
    <property type="match status" value="1"/>
</dbReference>
<dbReference type="RefSeq" id="XP_013332621.1">
    <property type="nucleotide sequence ID" value="XM_013477167.1"/>
</dbReference>
<protein>
    <recommendedName>
        <fullName evidence="2">AB hydrolase-1 domain-containing protein</fullName>
    </recommendedName>
</protein>